<keyword evidence="2" id="KW-0560">Oxidoreductase</keyword>
<organism evidence="3 4">
    <name type="scientific">Kibdelosporangium philippinense</name>
    <dbReference type="NCBI Taxonomy" id="211113"/>
    <lineage>
        <taxon>Bacteria</taxon>
        <taxon>Bacillati</taxon>
        <taxon>Actinomycetota</taxon>
        <taxon>Actinomycetes</taxon>
        <taxon>Pseudonocardiales</taxon>
        <taxon>Pseudonocardiaceae</taxon>
        <taxon>Kibdelosporangium</taxon>
    </lineage>
</organism>
<dbReference type="InterPro" id="IPR036291">
    <property type="entry name" value="NAD(P)-bd_dom_sf"/>
</dbReference>
<dbReference type="InterPro" id="IPR002347">
    <property type="entry name" value="SDR_fam"/>
</dbReference>
<dbReference type="Pfam" id="PF13561">
    <property type="entry name" value="adh_short_C2"/>
    <property type="match status" value="1"/>
</dbReference>
<evidence type="ECO:0000256" key="2">
    <source>
        <dbReference type="ARBA" id="ARBA00023002"/>
    </source>
</evidence>
<sequence>MAIAQRFADEGARVYMTGRRKQELDSAVAKVGHGAIGVQADATSSEDMDRLYAAVDGNIDVVVANVGFGEFVRLEDVTDEHYQRIFDINVKGTVYTVRKALPKLADHASIVLVTSMAGRGGQEGLGTYAASKAAVRSFARTWANELKDRHIRVNALAPGSTDTPAMDAVLKQNGIDSEDAVQEWKAKQTSNASLRRMAQPEEQASAALFLASSESSYITGTELTVDGGVTETITWCSH</sequence>
<dbReference type="PANTHER" id="PTHR43008:SF4">
    <property type="entry name" value="CHAIN DEHYDROGENASE, PUTATIVE (AFU_ORTHOLOGUE AFUA_4G08710)-RELATED"/>
    <property type="match status" value="1"/>
</dbReference>
<dbReference type="PROSITE" id="PS00061">
    <property type="entry name" value="ADH_SHORT"/>
    <property type="match status" value="1"/>
</dbReference>
<dbReference type="InterPro" id="IPR020904">
    <property type="entry name" value="Sc_DH/Rdtase_CS"/>
</dbReference>
<dbReference type="PANTHER" id="PTHR43008">
    <property type="entry name" value="BENZIL REDUCTASE"/>
    <property type="match status" value="1"/>
</dbReference>
<reference evidence="3 4" key="1">
    <citation type="submission" date="2021-12" db="EMBL/GenBank/DDBJ databases">
        <title>Genome sequence of Kibdelosporangium philippinense ATCC 49844.</title>
        <authorList>
            <person name="Fedorov E.A."/>
            <person name="Omeragic M."/>
            <person name="Shalygina K.F."/>
            <person name="Maclea K.S."/>
        </authorList>
    </citation>
    <scope>NUCLEOTIDE SEQUENCE [LARGE SCALE GENOMIC DNA]</scope>
    <source>
        <strain evidence="3 4">ATCC 49844</strain>
    </source>
</reference>
<protein>
    <submittedName>
        <fullName evidence="3">SDR family oxidoreductase</fullName>
    </submittedName>
</protein>
<accession>A0ABS8Z1U6</accession>
<dbReference type="EMBL" id="JAJVCN010000001">
    <property type="protein sequence ID" value="MCE7001904.1"/>
    <property type="molecule type" value="Genomic_DNA"/>
</dbReference>
<name>A0ABS8Z1U6_9PSEU</name>
<evidence type="ECO:0000256" key="1">
    <source>
        <dbReference type="ARBA" id="ARBA00006484"/>
    </source>
</evidence>
<dbReference type="PRINTS" id="PR00080">
    <property type="entry name" value="SDRFAMILY"/>
</dbReference>
<comment type="similarity">
    <text evidence="1">Belongs to the short-chain dehydrogenases/reductases (SDR) family.</text>
</comment>
<dbReference type="CDD" id="cd05233">
    <property type="entry name" value="SDR_c"/>
    <property type="match status" value="1"/>
</dbReference>
<proteinExistence type="inferred from homology"/>
<dbReference type="Gene3D" id="3.40.50.720">
    <property type="entry name" value="NAD(P)-binding Rossmann-like Domain"/>
    <property type="match status" value="1"/>
</dbReference>
<evidence type="ECO:0000313" key="3">
    <source>
        <dbReference type="EMBL" id="MCE7001904.1"/>
    </source>
</evidence>
<keyword evidence="4" id="KW-1185">Reference proteome</keyword>
<dbReference type="PRINTS" id="PR00081">
    <property type="entry name" value="GDHRDH"/>
</dbReference>
<dbReference type="Proteomes" id="UP001521150">
    <property type="component" value="Unassembled WGS sequence"/>
</dbReference>
<comment type="caution">
    <text evidence="3">The sequence shown here is derived from an EMBL/GenBank/DDBJ whole genome shotgun (WGS) entry which is preliminary data.</text>
</comment>
<gene>
    <name evidence="3" type="ORF">LWC34_03495</name>
</gene>
<dbReference type="SUPFAM" id="SSF51735">
    <property type="entry name" value="NAD(P)-binding Rossmann-fold domains"/>
    <property type="match status" value="1"/>
</dbReference>
<evidence type="ECO:0000313" key="4">
    <source>
        <dbReference type="Proteomes" id="UP001521150"/>
    </source>
</evidence>